<keyword evidence="2" id="KW-0732">Signal</keyword>
<evidence type="ECO:0000256" key="2">
    <source>
        <dbReference type="SAM" id="SignalP"/>
    </source>
</evidence>
<feature type="signal peptide" evidence="2">
    <location>
        <begin position="1"/>
        <end position="17"/>
    </location>
</feature>
<reference evidence="6 7" key="1">
    <citation type="submission" date="2019-11" db="EMBL/GenBank/DDBJ databases">
        <authorList>
            <person name="Holert J."/>
        </authorList>
    </citation>
    <scope>NUCLEOTIDE SEQUENCE [LARGE SCALE GENOMIC DNA]</scope>
    <source>
        <strain evidence="4">BC3_2A</strain>
        <strain evidence="3">SB11_1A</strain>
    </source>
</reference>
<dbReference type="EMBL" id="CACSIK010000003">
    <property type="protein sequence ID" value="CAA0109860.1"/>
    <property type="molecule type" value="Genomic_DNA"/>
</dbReference>
<dbReference type="SUPFAM" id="SSF55486">
    <property type="entry name" value="Metalloproteases ('zincins'), catalytic domain"/>
    <property type="match status" value="1"/>
</dbReference>
<evidence type="ECO:0008006" key="8">
    <source>
        <dbReference type="Google" id="ProtNLM"/>
    </source>
</evidence>
<name>A0A5S9PXN2_9GAMM</name>
<proteinExistence type="predicted"/>
<dbReference type="AlphaFoldDB" id="A0A5S9PXN2"/>
<dbReference type="EMBL" id="CACSIM010000008">
    <property type="protein sequence ID" value="CAA0121703.1"/>
    <property type="molecule type" value="Genomic_DNA"/>
</dbReference>
<feature type="region of interest" description="Disordered" evidence="1">
    <location>
        <begin position="73"/>
        <end position="94"/>
    </location>
</feature>
<evidence type="ECO:0000313" key="3">
    <source>
        <dbReference type="EMBL" id="CAA0109860.1"/>
    </source>
</evidence>
<protein>
    <recommendedName>
        <fullName evidence="8">Peptidase M10 metallopeptidase domain-containing protein</fullName>
    </recommendedName>
</protein>
<keyword evidence="6" id="KW-1185">Reference proteome</keyword>
<accession>A0A5S9PXN2</accession>
<dbReference type="RefSeq" id="WP_159269845.1">
    <property type="nucleotide sequence ID" value="NZ_CACSIK010000003.1"/>
</dbReference>
<dbReference type="EMBL" id="CACSIM010000006">
    <property type="protein sequence ID" value="CAA0117928.1"/>
    <property type="molecule type" value="Genomic_DNA"/>
</dbReference>
<dbReference type="PROSITE" id="PS51257">
    <property type="entry name" value="PROKAR_LIPOPROTEIN"/>
    <property type="match status" value="1"/>
</dbReference>
<dbReference type="Proteomes" id="UP000439591">
    <property type="component" value="Unassembled WGS sequence"/>
</dbReference>
<evidence type="ECO:0000313" key="7">
    <source>
        <dbReference type="Proteomes" id="UP000439591"/>
    </source>
</evidence>
<evidence type="ECO:0000256" key="1">
    <source>
        <dbReference type="SAM" id="MobiDB-lite"/>
    </source>
</evidence>
<dbReference type="Proteomes" id="UP000435877">
    <property type="component" value="Unassembled WGS sequence"/>
</dbReference>
<sequence>MKRIFCSLMLPLAVALAGCGGGGGGGSSLPVVDEAGILDNLKITNLNYSNPYASRTSSWGWDTNPVCDDPAKKENGTVYGDPDCPYREPPRSDQWEDTTIDRLKKWDIAGEGLIPVKHNDSQYGIHAMDTIEEKVGMTLFDRNSILNVADEDIERGIIISEGTATGGFNQPAGFACGNVHPYDQPYNVRYEWYDEHGVIFGPLMLHIGSDDPHGCTNGANLYDIAVHEMMHALGLGTHFEGFGIGPMFDDNAWNVLHNILTNQQNANEFELVIEKRFPEE</sequence>
<dbReference type="OrthoDB" id="5914503at2"/>
<evidence type="ECO:0000313" key="6">
    <source>
        <dbReference type="Proteomes" id="UP000435877"/>
    </source>
</evidence>
<gene>
    <name evidence="3" type="ORF">IHBHHGIJ_03139</name>
    <name evidence="4" type="ORF">KFEGEMFD_03352</name>
    <name evidence="5" type="ORF">KFEGEMFD_03884</name>
</gene>
<feature type="compositionally biased region" description="Basic and acidic residues" evidence="1">
    <location>
        <begin position="84"/>
        <end position="94"/>
    </location>
</feature>
<organism evidence="3 6">
    <name type="scientific">Zhongshania aliphaticivorans</name>
    <dbReference type="NCBI Taxonomy" id="1470434"/>
    <lineage>
        <taxon>Bacteria</taxon>
        <taxon>Pseudomonadati</taxon>
        <taxon>Pseudomonadota</taxon>
        <taxon>Gammaproteobacteria</taxon>
        <taxon>Cellvibrionales</taxon>
        <taxon>Spongiibacteraceae</taxon>
        <taxon>Zhongshania</taxon>
    </lineage>
</organism>
<evidence type="ECO:0000313" key="4">
    <source>
        <dbReference type="EMBL" id="CAA0117928.1"/>
    </source>
</evidence>
<feature type="chain" id="PRO_5036150501" description="Peptidase M10 metallopeptidase domain-containing protein" evidence="2">
    <location>
        <begin position="18"/>
        <end position="280"/>
    </location>
</feature>
<evidence type="ECO:0000313" key="5">
    <source>
        <dbReference type="EMBL" id="CAA0121703.1"/>
    </source>
</evidence>